<dbReference type="NCBIfam" id="TIGR01404">
    <property type="entry name" value="FlhB_rel_III"/>
    <property type="match status" value="1"/>
</dbReference>
<feature type="transmembrane region" description="Helical" evidence="9">
    <location>
        <begin position="79"/>
        <end position="104"/>
    </location>
</feature>
<dbReference type="GO" id="GO:0009306">
    <property type="term" value="P:protein secretion"/>
    <property type="evidence" value="ECO:0007669"/>
    <property type="project" value="InterPro"/>
</dbReference>
<keyword evidence="6" id="KW-0843">Virulence</keyword>
<dbReference type="PANTHER" id="PTHR30531">
    <property type="entry name" value="FLAGELLAR BIOSYNTHETIC PROTEIN FLHB"/>
    <property type="match status" value="1"/>
</dbReference>
<dbReference type="InterPro" id="IPR006307">
    <property type="entry name" value="BsaZ-like"/>
</dbReference>
<feature type="region of interest" description="Disordered" evidence="8">
    <location>
        <begin position="219"/>
        <end position="239"/>
    </location>
</feature>
<dbReference type="RefSeq" id="WP_016394492.1">
    <property type="nucleotide sequence ID" value="NZ_BSOM01000021.1"/>
</dbReference>
<evidence type="ECO:0000256" key="2">
    <source>
        <dbReference type="ARBA" id="ARBA00010690"/>
    </source>
</evidence>
<proteinExistence type="inferred from homology"/>
<dbReference type="InterPro" id="IPR006135">
    <property type="entry name" value="T3SS_substrate_exporter"/>
</dbReference>
<dbReference type="GO" id="GO:0005886">
    <property type="term" value="C:plasma membrane"/>
    <property type="evidence" value="ECO:0007669"/>
    <property type="project" value="UniProtKB-SubCell"/>
</dbReference>
<keyword evidence="5 9" id="KW-1133">Transmembrane helix</keyword>
<keyword evidence="4 9" id="KW-0812">Transmembrane</keyword>
<gene>
    <name evidence="10" type="ORF">DVB73_06910</name>
</gene>
<feature type="transmembrane region" description="Helical" evidence="9">
    <location>
        <begin position="187"/>
        <end position="205"/>
    </location>
</feature>
<dbReference type="InterPro" id="IPR029025">
    <property type="entry name" value="T3SS_substrate_exporter_C"/>
</dbReference>
<sequence>MSEQKTEKPTQKKIRDARKRGQVVKSKEVVSTFLILSLAALLTGYSAFFLEHMKAILLLPENFIHLPFMQALTSMAEQLLIEMLLISLPIFGVAALSIIVAHVLQFGVLLSGESIKPDIKKINPIEGAKKIFSLKSLIEFFKSIIKVSLLTTLVWLTLESHLKSLMMLATCGIACVSPILGLMLQQMLLLCAGGLIIISAADYAFERYQHLRELRMGKDEVKREHKENEGSPQLKQKRRQFHKDLQNNSLRNDVKRSSVIVVNPTHIAVGIHYARGETPLPIITLKQSNEQALVVRKMAEEEGVAVVERIPLARALYKDGRLDQYIPSELIKTTAEVLRWLEEQNNQT</sequence>
<dbReference type="Gene3D" id="3.40.1690.10">
    <property type="entry name" value="secretion proteins EscU"/>
    <property type="match status" value="1"/>
</dbReference>
<dbReference type="Pfam" id="PF01312">
    <property type="entry name" value="Bac_export_2"/>
    <property type="match status" value="1"/>
</dbReference>
<name>A0AAD0VSY6_PSEDL</name>
<dbReference type="GeneID" id="49613147"/>
<dbReference type="SUPFAM" id="SSF160544">
    <property type="entry name" value="EscU C-terminal domain-like"/>
    <property type="match status" value="1"/>
</dbReference>
<evidence type="ECO:0000313" key="11">
    <source>
        <dbReference type="Proteomes" id="UP000256503"/>
    </source>
</evidence>
<dbReference type="PANTHER" id="PTHR30531:SF14">
    <property type="entry name" value="SURFACE PRESENTATION OF ANTIGENS PROTEIN SPAS"/>
    <property type="match status" value="1"/>
</dbReference>
<dbReference type="AlphaFoldDB" id="A0AAD0VSY6"/>
<dbReference type="PRINTS" id="PR00950">
    <property type="entry name" value="TYPE3IMSPROT"/>
</dbReference>
<feature type="transmembrane region" description="Helical" evidence="9">
    <location>
        <begin position="29"/>
        <end position="50"/>
    </location>
</feature>
<evidence type="ECO:0000256" key="4">
    <source>
        <dbReference type="ARBA" id="ARBA00022692"/>
    </source>
</evidence>
<dbReference type="EMBL" id="CP031146">
    <property type="protein sequence ID" value="AXM95550.1"/>
    <property type="molecule type" value="Genomic_DNA"/>
</dbReference>
<dbReference type="Proteomes" id="UP000256503">
    <property type="component" value="Chromosome"/>
</dbReference>
<comment type="subcellular location">
    <subcellularLocation>
        <location evidence="1">Cell membrane</location>
        <topology evidence="1">Multi-pass membrane protein</topology>
    </subcellularLocation>
</comment>
<evidence type="ECO:0000256" key="8">
    <source>
        <dbReference type="SAM" id="MobiDB-lite"/>
    </source>
</evidence>
<evidence type="ECO:0000256" key="1">
    <source>
        <dbReference type="ARBA" id="ARBA00004651"/>
    </source>
</evidence>
<comment type="similarity">
    <text evidence="2">Belongs to the type III secretion exporter family.</text>
</comment>
<protein>
    <submittedName>
        <fullName evidence="10">EscU/YscU/HrcU family type III secretion system export apparatus switch protein</fullName>
    </submittedName>
</protein>
<organism evidence="10 11">
    <name type="scientific">Pseudomonas plecoglossicida</name>
    <dbReference type="NCBI Taxonomy" id="70775"/>
    <lineage>
        <taxon>Bacteria</taxon>
        <taxon>Pseudomonadati</taxon>
        <taxon>Pseudomonadota</taxon>
        <taxon>Gammaproteobacteria</taxon>
        <taxon>Pseudomonadales</taxon>
        <taxon>Pseudomonadaceae</taxon>
        <taxon>Pseudomonas</taxon>
    </lineage>
</organism>
<feature type="compositionally biased region" description="Basic and acidic residues" evidence="8">
    <location>
        <begin position="219"/>
        <end position="229"/>
    </location>
</feature>
<feature type="transmembrane region" description="Helical" evidence="9">
    <location>
        <begin position="140"/>
        <end position="158"/>
    </location>
</feature>
<evidence type="ECO:0000256" key="9">
    <source>
        <dbReference type="SAM" id="Phobius"/>
    </source>
</evidence>
<evidence type="ECO:0000256" key="7">
    <source>
        <dbReference type="ARBA" id="ARBA00023136"/>
    </source>
</evidence>
<evidence type="ECO:0000256" key="3">
    <source>
        <dbReference type="ARBA" id="ARBA00022475"/>
    </source>
</evidence>
<accession>A0AAD0VSY6</accession>
<evidence type="ECO:0000256" key="5">
    <source>
        <dbReference type="ARBA" id="ARBA00022989"/>
    </source>
</evidence>
<evidence type="ECO:0000313" key="10">
    <source>
        <dbReference type="EMBL" id="AXM95550.1"/>
    </source>
</evidence>
<keyword evidence="7 9" id="KW-0472">Membrane</keyword>
<keyword evidence="3" id="KW-1003">Cell membrane</keyword>
<evidence type="ECO:0000256" key="6">
    <source>
        <dbReference type="ARBA" id="ARBA00023026"/>
    </source>
</evidence>
<reference evidence="10 11" key="1">
    <citation type="submission" date="2018-07" db="EMBL/GenBank/DDBJ databases">
        <title>Complete genome sequence of a Pseudomonas plecoglossicida strain pathogenic to the marine fish, Larimichthys crocea.</title>
        <authorList>
            <person name="Tao Z."/>
        </authorList>
    </citation>
    <scope>NUCLEOTIDE SEQUENCE [LARGE SCALE GENOMIC DNA]</scope>
    <source>
        <strain evidence="10 11">XSDHY-P</strain>
    </source>
</reference>